<proteinExistence type="predicted"/>
<dbReference type="KEGG" id="bmc:BAbS19_I08610"/>
<organism evidence="1 2">
    <name type="scientific">Brucella abortus (strain S19)</name>
    <dbReference type="NCBI Taxonomy" id="430066"/>
    <lineage>
        <taxon>Bacteria</taxon>
        <taxon>Pseudomonadati</taxon>
        <taxon>Pseudomonadota</taxon>
        <taxon>Alphaproteobacteria</taxon>
        <taxon>Hyphomicrobiales</taxon>
        <taxon>Brucellaceae</taxon>
        <taxon>Brucella/Ochrobactrum group</taxon>
        <taxon>Brucella</taxon>
    </lineage>
</organism>
<sequence length="41" mass="4577">MGFFLKSLEDRADALGLLPLCGLQQGNESSHFMLRNYSGFI</sequence>
<dbReference type="AlphaFoldDB" id="A0A0F6AQH1"/>
<accession>A0A0F6AQH1</accession>
<dbReference type="EMBL" id="CP000887">
    <property type="protein sequence ID" value="ACD72382.1"/>
    <property type="molecule type" value="Genomic_DNA"/>
</dbReference>
<reference evidence="1 2" key="1">
    <citation type="journal article" date="2008" name="PLoS ONE">
        <title>Genome sequence of Brucella abortus vaccine strain S19 compared to virulent strains yields candidate virulence genes.</title>
        <authorList>
            <person name="Crasta O.R."/>
            <person name="Folkerts O."/>
            <person name="Fei Z."/>
            <person name="Mane S.P."/>
            <person name="Evans C."/>
            <person name="Martino-Catt S."/>
            <person name="Bricker B."/>
            <person name="Yu G."/>
            <person name="Du L."/>
            <person name="Sobral B.W."/>
        </authorList>
    </citation>
    <scope>NUCLEOTIDE SEQUENCE [LARGE SCALE GENOMIC DNA]</scope>
    <source>
        <strain evidence="1 2">S19</strain>
    </source>
</reference>
<evidence type="ECO:0000313" key="2">
    <source>
        <dbReference type="Proteomes" id="UP000002565"/>
    </source>
</evidence>
<protein>
    <submittedName>
        <fullName evidence="1">Uncharacterized protein</fullName>
    </submittedName>
</protein>
<name>A0A0F6AQH1_BRUA1</name>
<evidence type="ECO:0000313" key="1">
    <source>
        <dbReference type="EMBL" id="ACD72382.1"/>
    </source>
</evidence>
<gene>
    <name evidence="1" type="ordered locus">BAbS19_I08610</name>
</gene>
<dbReference type="Proteomes" id="UP000002565">
    <property type="component" value="Chromosome 1"/>
</dbReference>
<dbReference type="HOGENOM" id="CLU_3266721_0_0_5"/>